<keyword evidence="2 7" id="KW-0812">Transmembrane</keyword>
<dbReference type="InterPro" id="IPR003646">
    <property type="entry name" value="SH3-like_bac-type"/>
</dbReference>
<protein>
    <submittedName>
        <fullName evidence="9">TIGR04211 family SH3 domain-containing protein</fullName>
    </submittedName>
</protein>
<sequence length="225" mass="25286">MESNVRPFLTALFAALLINAAHAEVRYISDVLYVPLRSGQGTQFRIINKGLRSGTKLTVLEEDPGGEWTRVETERGIQGWIRNQYLLAEPTATLKLRAAQQTASQLQNRTQTLEQQLAQLQQQNQQLAARLDDSEKQGQTLNNELAEIKTISAGAIDLNSRHQTLMEEHQLLQTEIDVLKAENERLGDKSLQTWFIYGAGAVGLGVVIALVVPAVRPRRRYSDWR</sequence>
<accession>A0A545TM17</accession>
<dbReference type="OrthoDB" id="9790951at2"/>
<feature type="transmembrane region" description="Helical" evidence="7">
    <location>
        <begin position="194"/>
        <end position="215"/>
    </location>
</feature>
<evidence type="ECO:0000256" key="5">
    <source>
        <dbReference type="ARBA" id="ARBA00023136"/>
    </source>
</evidence>
<dbReference type="PROSITE" id="PS51781">
    <property type="entry name" value="SH3B"/>
    <property type="match status" value="1"/>
</dbReference>
<keyword evidence="5 7" id="KW-0472">Membrane</keyword>
<gene>
    <name evidence="9" type="ORF">FKG94_14510</name>
</gene>
<evidence type="ECO:0000256" key="6">
    <source>
        <dbReference type="SAM" id="Coils"/>
    </source>
</evidence>
<keyword evidence="4 7" id="KW-1133">Transmembrane helix</keyword>
<dbReference type="Gene3D" id="2.30.30.40">
    <property type="entry name" value="SH3 Domains"/>
    <property type="match status" value="1"/>
</dbReference>
<evidence type="ECO:0000256" key="3">
    <source>
        <dbReference type="ARBA" id="ARBA00022729"/>
    </source>
</evidence>
<evidence type="ECO:0000313" key="10">
    <source>
        <dbReference type="Proteomes" id="UP000319732"/>
    </source>
</evidence>
<proteinExistence type="predicted"/>
<keyword evidence="3" id="KW-0732">Signal</keyword>
<feature type="domain" description="SH3b" evidence="8">
    <location>
        <begin position="23"/>
        <end position="90"/>
    </location>
</feature>
<organism evidence="9 10">
    <name type="scientific">Exilibacterium tricleocarpae</name>
    <dbReference type="NCBI Taxonomy" id="2591008"/>
    <lineage>
        <taxon>Bacteria</taxon>
        <taxon>Pseudomonadati</taxon>
        <taxon>Pseudomonadota</taxon>
        <taxon>Gammaproteobacteria</taxon>
        <taxon>Cellvibrionales</taxon>
        <taxon>Cellvibrionaceae</taxon>
        <taxon>Exilibacterium</taxon>
    </lineage>
</organism>
<evidence type="ECO:0000256" key="7">
    <source>
        <dbReference type="SAM" id="Phobius"/>
    </source>
</evidence>
<keyword evidence="10" id="KW-1185">Reference proteome</keyword>
<name>A0A545TM17_9GAMM</name>
<comment type="subcellular location">
    <subcellularLocation>
        <location evidence="1">Membrane</location>
        <topology evidence="1">Single-pass membrane protein</topology>
    </subcellularLocation>
</comment>
<keyword evidence="6" id="KW-0175">Coiled coil</keyword>
<comment type="caution">
    <text evidence="9">The sequence shown here is derived from an EMBL/GenBank/DDBJ whole genome shotgun (WGS) entry which is preliminary data.</text>
</comment>
<reference evidence="9 10" key="1">
    <citation type="submission" date="2019-06" db="EMBL/GenBank/DDBJ databases">
        <title>Whole genome sequence for Cellvibrionaceae sp. R142.</title>
        <authorList>
            <person name="Wang G."/>
        </authorList>
    </citation>
    <scope>NUCLEOTIDE SEQUENCE [LARGE SCALE GENOMIC DNA]</scope>
    <source>
        <strain evidence="9 10">R142</strain>
    </source>
</reference>
<evidence type="ECO:0000256" key="1">
    <source>
        <dbReference type="ARBA" id="ARBA00004167"/>
    </source>
</evidence>
<dbReference type="Proteomes" id="UP000319732">
    <property type="component" value="Unassembled WGS sequence"/>
</dbReference>
<dbReference type="GO" id="GO:0016020">
    <property type="term" value="C:membrane"/>
    <property type="evidence" value="ECO:0007669"/>
    <property type="project" value="UniProtKB-SubCell"/>
</dbReference>
<dbReference type="NCBIfam" id="TIGR04211">
    <property type="entry name" value="SH3_and_anchor"/>
    <property type="match status" value="1"/>
</dbReference>
<dbReference type="EMBL" id="VHSG01000013">
    <property type="protein sequence ID" value="TQV78273.1"/>
    <property type="molecule type" value="Genomic_DNA"/>
</dbReference>
<dbReference type="Pfam" id="PF08239">
    <property type="entry name" value="SH3_3"/>
    <property type="match status" value="1"/>
</dbReference>
<dbReference type="SMART" id="SM00287">
    <property type="entry name" value="SH3b"/>
    <property type="match status" value="1"/>
</dbReference>
<evidence type="ECO:0000259" key="8">
    <source>
        <dbReference type="PROSITE" id="PS51781"/>
    </source>
</evidence>
<dbReference type="InterPro" id="IPR016476">
    <property type="entry name" value="SH3_dom_pro"/>
</dbReference>
<evidence type="ECO:0000256" key="2">
    <source>
        <dbReference type="ARBA" id="ARBA00022692"/>
    </source>
</evidence>
<evidence type="ECO:0000256" key="4">
    <source>
        <dbReference type="ARBA" id="ARBA00022989"/>
    </source>
</evidence>
<dbReference type="AlphaFoldDB" id="A0A545TM17"/>
<evidence type="ECO:0000313" key="9">
    <source>
        <dbReference type="EMBL" id="TQV78273.1"/>
    </source>
</evidence>
<feature type="coiled-coil region" evidence="6">
    <location>
        <begin position="96"/>
        <end position="189"/>
    </location>
</feature>